<dbReference type="Proteomes" id="UP001605036">
    <property type="component" value="Unassembled WGS sequence"/>
</dbReference>
<reference evidence="1 2" key="1">
    <citation type="submission" date="2024-09" db="EMBL/GenBank/DDBJ databases">
        <title>Chromosome-scale assembly of Riccia fluitans.</title>
        <authorList>
            <person name="Paukszto L."/>
            <person name="Sawicki J."/>
            <person name="Karawczyk K."/>
            <person name="Piernik-Szablinska J."/>
            <person name="Szczecinska M."/>
            <person name="Mazdziarz M."/>
        </authorList>
    </citation>
    <scope>NUCLEOTIDE SEQUENCE [LARGE SCALE GENOMIC DNA]</scope>
    <source>
        <strain evidence="1">Rf_01</strain>
        <tissue evidence="1">Aerial parts of the thallus</tissue>
    </source>
</reference>
<dbReference type="AlphaFoldDB" id="A0ABD1Y8R1"/>
<name>A0ABD1Y8R1_9MARC</name>
<accession>A0ABD1Y8R1</accession>
<organism evidence="1 2">
    <name type="scientific">Riccia fluitans</name>
    <dbReference type="NCBI Taxonomy" id="41844"/>
    <lineage>
        <taxon>Eukaryota</taxon>
        <taxon>Viridiplantae</taxon>
        <taxon>Streptophyta</taxon>
        <taxon>Embryophyta</taxon>
        <taxon>Marchantiophyta</taxon>
        <taxon>Marchantiopsida</taxon>
        <taxon>Marchantiidae</taxon>
        <taxon>Marchantiales</taxon>
        <taxon>Ricciaceae</taxon>
        <taxon>Riccia</taxon>
    </lineage>
</organism>
<comment type="caution">
    <text evidence="1">The sequence shown here is derived from an EMBL/GenBank/DDBJ whole genome shotgun (WGS) entry which is preliminary data.</text>
</comment>
<dbReference type="EMBL" id="JBHFFA010000006">
    <property type="protein sequence ID" value="KAL2623080.1"/>
    <property type="molecule type" value="Genomic_DNA"/>
</dbReference>
<proteinExistence type="predicted"/>
<evidence type="ECO:0000313" key="2">
    <source>
        <dbReference type="Proteomes" id="UP001605036"/>
    </source>
</evidence>
<gene>
    <name evidence="1" type="ORF">R1flu_003285</name>
</gene>
<evidence type="ECO:0000313" key="1">
    <source>
        <dbReference type="EMBL" id="KAL2623080.1"/>
    </source>
</evidence>
<protein>
    <submittedName>
        <fullName evidence="1">Uncharacterized protein</fullName>
    </submittedName>
</protein>
<sequence length="112" mass="12358">MYLASNVDSCSSLHASRFNFLVVLAPAQSNLRPIECRRLQGTRLPRFASIHCNAKVVPDSRRVDSWLTLSLSRIGYDWIVTTRDSSGCRSVVAEGVTNSLSTVGCHLRAFTS</sequence>
<keyword evidence="2" id="KW-1185">Reference proteome</keyword>